<reference evidence="3" key="1">
    <citation type="journal article" date="2017" name="Front. Plant Sci.">
        <title>Climate Clever Clovers: New Paradigm to Reduce the Environmental Footprint of Ruminants by Breeding Low Methanogenic Forages Utilizing Haplotype Variation.</title>
        <authorList>
            <person name="Kaur P."/>
            <person name="Appels R."/>
            <person name="Bayer P.E."/>
            <person name="Keeble-Gagnere G."/>
            <person name="Wang J."/>
            <person name="Hirakawa H."/>
            <person name="Shirasawa K."/>
            <person name="Vercoe P."/>
            <person name="Stefanova K."/>
            <person name="Durmic Z."/>
            <person name="Nichols P."/>
            <person name="Revell C."/>
            <person name="Isobe S.N."/>
            <person name="Edwards D."/>
            <person name="Erskine W."/>
        </authorList>
    </citation>
    <scope>NUCLEOTIDE SEQUENCE [LARGE SCALE GENOMIC DNA]</scope>
    <source>
        <strain evidence="3">cv. Daliak</strain>
    </source>
</reference>
<feature type="transmembrane region" description="Helical" evidence="1">
    <location>
        <begin position="12"/>
        <end position="30"/>
    </location>
</feature>
<keyword evidence="1" id="KW-1133">Transmembrane helix</keyword>
<keyword evidence="3" id="KW-1185">Reference proteome</keyword>
<accession>A0A2Z6NNK4</accession>
<gene>
    <name evidence="2" type="ORF">TSUD_206710</name>
</gene>
<dbReference type="AlphaFoldDB" id="A0A2Z6NNK4"/>
<proteinExistence type="predicted"/>
<organism evidence="2 3">
    <name type="scientific">Trifolium subterraneum</name>
    <name type="common">Subterranean clover</name>
    <dbReference type="NCBI Taxonomy" id="3900"/>
    <lineage>
        <taxon>Eukaryota</taxon>
        <taxon>Viridiplantae</taxon>
        <taxon>Streptophyta</taxon>
        <taxon>Embryophyta</taxon>
        <taxon>Tracheophyta</taxon>
        <taxon>Spermatophyta</taxon>
        <taxon>Magnoliopsida</taxon>
        <taxon>eudicotyledons</taxon>
        <taxon>Gunneridae</taxon>
        <taxon>Pentapetalae</taxon>
        <taxon>rosids</taxon>
        <taxon>fabids</taxon>
        <taxon>Fabales</taxon>
        <taxon>Fabaceae</taxon>
        <taxon>Papilionoideae</taxon>
        <taxon>50 kb inversion clade</taxon>
        <taxon>NPAAA clade</taxon>
        <taxon>Hologalegina</taxon>
        <taxon>IRL clade</taxon>
        <taxon>Trifolieae</taxon>
        <taxon>Trifolium</taxon>
    </lineage>
</organism>
<evidence type="ECO:0000256" key="1">
    <source>
        <dbReference type="SAM" id="Phobius"/>
    </source>
</evidence>
<protein>
    <submittedName>
        <fullName evidence="2">Uncharacterized protein</fullName>
    </submittedName>
</protein>
<evidence type="ECO:0000313" key="3">
    <source>
        <dbReference type="Proteomes" id="UP000242715"/>
    </source>
</evidence>
<keyword evidence="1" id="KW-0812">Transmembrane</keyword>
<sequence length="99" mass="11824">MWGELYCPHRLLISVFLLFGHDLLFLLVMLSRLRYIVTLQFYCPLSIRLKGTLPFASAINYSYLYARVIYHEIESSGKRSYDTAFWLTIYQCNHKLFIF</sequence>
<dbReference type="Proteomes" id="UP000242715">
    <property type="component" value="Unassembled WGS sequence"/>
</dbReference>
<dbReference type="EMBL" id="DF973672">
    <property type="protein sequence ID" value="GAU37435.1"/>
    <property type="molecule type" value="Genomic_DNA"/>
</dbReference>
<name>A0A2Z6NNK4_TRISU</name>
<evidence type="ECO:0000313" key="2">
    <source>
        <dbReference type="EMBL" id="GAU37435.1"/>
    </source>
</evidence>
<keyword evidence="1" id="KW-0472">Membrane</keyword>